<evidence type="ECO:0000256" key="3">
    <source>
        <dbReference type="ARBA" id="ARBA00023163"/>
    </source>
</evidence>
<dbReference type="Gene3D" id="1.10.357.10">
    <property type="entry name" value="Tetracycline Repressor, domain 2"/>
    <property type="match status" value="1"/>
</dbReference>
<feature type="DNA-binding region" description="H-T-H motif" evidence="4">
    <location>
        <begin position="41"/>
        <end position="60"/>
    </location>
</feature>
<keyword evidence="3" id="KW-0804">Transcription</keyword>
<dbReference type="InterPro" id="IPR001647">
    <property type="entry name" value="HTH_TetR"/>
</dbReference>
<reference evidence="6 7" key="1">
    <citation type="submission" date="2020-08" db="EMBL/GenBank/DDBJ databases">
        <title>Genomic Encyclopedia of Type Strains, Phase IV (KMG-IV): sequencing the most valuable type-strain genomes for metagenomic binning, comparative biology and taxonomic classification.</title>
        <authorList>
            <person name="Goeker M."/>
        </authorList>
    </citation>
    <scope>NUCLEOTIDE SEQUENCE [LARGE SCALE GENOMIC DNA]</scope>
    <source>
        <strain evidence="6 7">DSM 29348</strain>
    </source>
</reference>
<accession>A0A7W6DHP2</accession>
<dbReference type="RefSeq" id="WP_183955835.1">
    <property type="nucleotide sequence ID" value="NZ_JACIEB010000005.1"/>
</dbReference>
<name>A0A7W6DHP2_9SPHN</name>
<feature type="domain" description="HTH tetR-type" evidence="5">
    <location>
        <begin position="18"/>
        <end position="78"/>
    </location>
</feature>
<evidence type="ECO:0000256" key="4">
    <source>
        <dbReference type="PROSITE-ProRule" id="PRU00335"/>
    </source>
</evidence>
<dbReference type="Pfam" id="PF00440">
    <property type="entry name" value="TetR_N"/>
    <property type="match status" value="1"/>
</dbReference>
<evidence type="ECO:0000259" key="5">
    <source>
        <dbReference type="PROSITE" id="PS50977"/>
    </source>
</evidence>
<dbReference type="SUPFAM" id="SSF46689">
    <property type="entry name" value="Homeodomain-like"/>
    <property type="match status" value="1"/>
</dbReference>
<organism evidence="6 7">
    <name type="scientific">Sphingobium fontiphilum</name>
    <dbReference type="NCBI Taxonomy" id="944425"/>
    <lineage>
        <taxon>Bacteria</taxon>
        <taxon>Pseudomonadati</taxon>
        <taxon>Pseudomonadota</taxon>
        <taxon>Alphaproteobacteria</taxon>
        <taxon>Sphingomonadales</taxon>
        <taxon>Sphingomonadaceae</taxon>
        <taxon>Sphingobium</taxon>
    </lineage>
</organism>
<dbReference type="GO" id="GO:0003700">
    <property type="term" value="F:DNA-binding transcription factor activity"/>
    <property type="evidence" value="ECO:0007669"/>
    <property type="project" value="TreeGrafter"/>
</dbReference>
<dbReference type="InterPro" id="IPR009057">
    <property type="entry name" value="Homeodomain-like_sf"/>
</dbReference>
<proteinExistence type="predicted"/>
<keyword evidence="1" id="KW-0805">Transcription regulation</keyword>
<dbReference type="PROSITE" id="PS50977">
    <property type="entry name" value="HTH_TETR_2"/>
    <property type="match status" value="1"/>
</dbReference>
<dbReference type="GO" id="GO:0000976">
    <property type="term" value="F:transcription cis-regulatory region binding"/>
    <property type="evidence" value="ECO:0007669"/>
    <property type="project" value="TreeGrafter"/>
</dbReference>
<dbReference type="EMBL" id="JACIEB010000005">
    <property type="protein sequence ID" value="MBB3982779.1"/>
    <property type="molecule type" value="Genomic_DNA"/>
</dbReference>
<dbReference type="PRINTS" id="PR00455">
    <property type="entry name" value="HTHTETR"/>
</dbReference>
<gene>
    <name evidence="6" type="ORF">GGR44_002445</name>
</gene>
<keyword evidence="7" id="KW-1185">Reference proteome</keyword>
<evidence type="ECO:0000313" key="7">
    <source>
        <dbReference type="Proteomes" id="UP000552757"/>
    </source>
</evidence>
<evidence type="ECO:0000256" key="2">
    <source>
        <dbReference type="ARBA" id="ARBA00023125"/>
    </source>
</evidence>
<dbReference type="AlphaFoldDB" id="A0A7W6DHP2"/>
<dbReference type="Proteomes" id="UP000552757">
    <property type="component" value="Unassembled WGS sequence"/>
</dbReference>
<dbReference type="InterPro" id="IPR050109">
    <property type="entry name" value="HTH-type_TetR-like_transc_reg"/>
</dbReference>
<evidence type="ECO:0000256" key="1">
    <source>
        <dbReference type="ARBA" id="ARBA00023015"/>
    </source>
</evidence>
<keyword evidence="2 4" id="KW-0238">DNA-binding</keyword>
<evidence type="ECO:0000313" key="6">
    <source>
        <dbReference type="EMBL" id="MBB3982779.1"/>
    </source>
</evidence>
<dbReference type="PANTHER" id="PTHR30055">
    <property type="entry name" value="HTH-TYPE TRANSCRIPTIONAL REGULATOR RUTR"/>
    <property type="match status" value="1"/>
</dbReference>
<comment type="caution">
    <text evidence="6">The sequence shown here is derived from an EMBL/GenBank/DDBJ whole genome shotgun (WGS) entry which is preliminary data.</text>
</comment>
<sequence length="202" mass="23062">MKLLPQGEWGGTAVGEQYASVQKILDGTLRAIRTVGARRLSMRDISDASGVSRGTLYRYFASKEDVLAAVSEYVCASFEQGITEVADRIEDPVERFRAVMQFFAHFTVDRSPDRIFEVEPAFHLEFLRTHFARHQAAVREALEPTLDYLERKVGQPINRDVLIETLVRLQLSTLVIPADDKWMRIWNESPEHILQWALQTVG</sequence>
<protein>
    <submittedName>
        <fullName evidence="6">AcrR family transcriptional regulator</fullName>
    </submittedName>
</protein>
<dbReference type="PANTHER" id="PTHR30055:SF234">
    <property type="entry name" value="HTH-TYPE TRANSCRIPTIONAL REGULATOR BETI"/>
    <property type="match status" value="1"/>
</dbReference>